<organism evidence="1">
    <name type="scientific">Arundo donax</name>
    <name type="common">Giant reed</name>
    <name type="synonym">Donax arundinaceus</name>
    <dbReference type="NCBI Taxonomy" id="35708"/>
    <lineage>
        <taxon>Eukaryota</taxon>
        <taxon>Viridiplantae</taxon>
        <taxon>Streptophyta</taxon>
        <taxon>Embryophyta</taxon>
        <taxon>Tracheophyta</taxon>
        <taxon>Spermatophyta</taxon>
        <taxon>Magnoliopsida</taxon>
        <taxon>Liliopsida</taxon>
        <taxon>Poales</taxon>
        <taxon>Poaceae</taxon>
        <taxon>PACMAD clade</taxon>
        <taxon>Arundinoideae</taxon>
        <taxon>Arundineae</taxon>
        <taxon>Arundo</taxon>
    </lineage>
</organism>
<dbReference type="AlphaFoldDB" id="A0A0A9A839"/>
<dbReference type="EMBL" id="GBRH01252765">
    <property type="protein sequence ID" value="JAD45130.1"/>
    <property type="molecule type" value="Transcribed_RNA"/>
</dbReference>
<evidence type="ECO:0000313" key="1">
    <source>
        <dbReference type="EMBL" id="JAD45130.1"/>
    </source>
</evidence>
<name>A0A0A9A839_ARUDO</name>
<accession>A0A0A9A839</accession>
<sequence length="35" mass="3970">MCMLVITYIYGGTLVPSSTYFQLCRFLPYMAGSNQ</sequence>
<protein>
    <submittedName>
        <fullName evidence="1">Uncharacterized protein</fullName>
    </submittedName>
</protein>
<reference evidence="1" key="1">
    <citation type="submission" date="2014-09" db="EMBL/GenBank/DDBJ databases">
        <authorList>
            <person name="Magalhaes I.L.F."/>
            <person name="Oliveira U."/>
            <person name="Santos F.R."/>
            <person name="Vidigal T.H.D.A."/>
            <person name="Brescovit A.D."/>
            <person name="Santos A.J."/>
        </authorList>
    </citation>
    <scope>NUCLEOTIDE SEQUENCE</scope>
    <source>
        <tissue evidence="1">Shoot tissue taken approximately 20 cm above the soil surface</tissue>
    </source>
</reference>
<proteinExistence type="predicted"/>
<reference evidence="1" key="2">
    <citation type="journal article" date="2015" name="Data Brief">
        <title>Shoot transcriptome of the giant reed, Arundo donax.</title>
        <authorList>
            <person name="Barrero R.A."/>
            <person name="Guerrero F.D."/>
            <person name="Moolhuijzen P."/>
            <person name="Goolsby J.A."/>
            <person name="Tidwell J."/>
            <person name="Bellgard S.E."/>
            <person name="Bellgard M.I."/>
        </authorList>
    </citation>
    <scope>NUCLEOTIDE SEQUENCE</scope>
    <source>
        <tissue evidence="1">Shoot tissue taken approximately 20 cm above the soil surface</tissue>
    </source>
</reference>